<dbReference type="Pfam" id="PF00809">
    <property type="entry name" value="Pterin_bind"/>
    <property type="match status" value="1"/>
</dbReference>
<feature type="domain" description="Pterin-binding" evidence="9">
    <location>
        <begin position="26"/>
        <end position="278"/>
    </location>
</feature>
<dbReference type="EMBL" id="JBEXAC010000001">
    <property type="protein sequence ID" value="MET6997189.1"/>
    <property type="molecule type" value="Genomic_DNA"/>
</dbReference>
<dbReference type="EC" id="2.5.1.15" evidence="4"/>
<comment type="caution">
    <text evidence="10">The sequence shown here is derived from an EMBL/GenBank/DDBJ whole genome shotgun (WGS) entry which is preliminary data.</text>
</comment>
<dbReference type="PANTHER" id="PTHR20941:SF1">
    <property type="entry name" value="FOLIC ACID SYNTHESIS PROTEIN FOL1"/>
    <property type="match status" value="1"/>
</dbReference>
<keyword evidence="11" id="KW-1185">Reference proteome</keyword>
<gene>
    <name evidence="10" type="primary">folP</name>
    <name evidence="10" type="ORF">ABR189_07400</name>
</gene>
<evidence type="ECO:0000256" key="6">
    <source>
        <dbReference type="ARBA" id="ARBA00022723"/>
    </source>
</evidence>
<dbReference type="InterPro" id="IPR011005">
    <property type="entry name" value="Dihydropteroate_synth-like_sf"/>
</dbReference>
<dbReference type="SUPFAM" id="SSF51717">
    <property type="entry name" value="Dihydropteroate synthetase-like"/>
    <property type="match status" value="1"/>
</dbReference>
<evidence type="ECO:0000256" key="7">
    <source>
        <dbReference type="ARBA" id="ARBA00022842"/>
    </source>
</evidence>
<sequence>MSFKNTLLPKTFVINCRGKLLDLSRPVVMGIINITDDSFYAGSRTKSLHLVLEKAAQHLEEGATILDIGAQSTRPGAPVVGADEETAQLLPAIHAIINKYPEAIISVDTYHATVAEKAIRAGAAIINDISAGDMDPQMLTTAGRLQVPYIAMHMQGTPATMQQQPHYEDVSREVLDYFIQKLAHCSAAGIKDVIIDPGFGFGKTLAHNYQLLAHLHTFQILNVPLLAGVSRKSMIYKLLGTTAAEALNGTTIVNTLALQQGAHILRVHDVKPAVEAVKVLAYMKEGK</sequence>
<comment type="pathway">
    <text evidence="3">Cofactor biosynthesis; tetrahydrofolate biosynthesis; 7,8-dihydrofolate from 2-amino-4-hydroxy-6-hydroxymethyl-7,8-dihydropteridine diphosphate and 4-aminobenzoate: step 1/2.</text>
</comment>
<keyword evidence="7" id="KW-0460">Magnesium</keyword>
<evidence type="ECO:0000256" key="5">
    <source>
        <dbReference type="ARBA" id="ARBA00022679"/>
    </source>
</evidence>
<evidence type="ECO:0000313" key="10">
    <source>
        <dbReference type="EMBL" id="MET6997189.1"/>
    </source>
</evidence>
<proteinExistence type="predicted"/>
<evidence type="ECO:0000313" key="11">
    <source>
        <dbReference type="Proteomes" id="UP001549749"/>
    </source>
</evidence>
<keyword evidence="5 10" id="KW-0808">Transferase</keyword>
<dbReference type="PANTHER" id="PTHR20941">
    <property type="entry name" value="FOLATE SYNTHESIS PROTEINS"/>
    <property type="match status" value="1"/>
</dbReference>
<evidence type="ECO:0000256" key="1">
    <source>
        <dbReference type="ARBA" id="ARBA00000012"/>
    </source>
</evidence>
<dbReference type="Gene3D" id="3.20.20.20">
    <property type="entry name" value="Dihydropteroate synthase-like"/>
    <property type="match status" value="1"/>
</dbReference>
<dbReference type="InterPro" id="IPR045031">
    <property type="entry name" value="DHP_synth-like"/>
</dbReference>
<dbReference type="RefSeq" id="WP_354659828.1">
    <property type="nucleotide sequence ID" value="NZ_JBEXAC010000001.1"/>
</dbReference>
<protein>
    <recommendedName>
        <fullName evidence="4">dihydropteroate synthase</fullName>
        <ecNumber evidence="4">2.5.1.15</ecNumber>
    </recommendedName>
</protein>
<dbReference type="PROSITE" id="PS00793">
    <property type="entry name" value="DHPS_2"/>
    <property type="match status" value="1"/>
</dbReference>
<dbReference type="CDD" id="cd00739">
    <property type="entry name" value="DHPS"/>
    <property type="match status" value="1"/>
</dbReference>
<evidence type="ECO:0000256" key="8">
    <source>
        <dbReference type="ARBA" id="ARBA00022909"/>
    </source>
</evidence>
<evidence type="ECO:0000256" key="3">
    <source>
        <dbReference type="ARBA" id="ARBA00004763"/>
    </source>
</evidence>
<reference evidence="10 11" key="1">
    <citation type="submission" date="2024-06" db="EMBL/GenBank/DDBJ databases">
        <title>Chitinophaga defluvii sp. nov., isolated from municipal sewage.</title>
        <authorList>
            <person name="Zhang L."/>
        </authorList>
    </citation>
    <scope>NUCLEOTIDE SEQUENCE [LARGE SCALE GENOMIC DNA]</scope>
    <source>
        <strain evidence="10 11">H8</strain>
    </source>
</reference>
<dbReference type="Proteomes" id="UP001549749">
    <property type="component" value="Unassembled WGS sequence"/>
</dbReference>
<dbReference type="GO" id="GO:0004156">
    <property type="term" value="F:dihydropteroate synthase activity"/>
    <property type="evidence" value="ECO:0007669"/>
    <property type="project" value="UniProtKB-EC"/>
</dbReference>
<evidence type="ECO:0000256" key="2">
    <source>
        <dbReference type="ARBA" id="ARBA00001946"/>
    </source>
</evidence>
<keyword evidence="8" id="KW-0289">Folate biosynthesis</keyword>
<accession>A0ABV2T4Y3</accession>
<dbReference type="NCBIfam" id="TIGR01496">
    <property type="entry name" value="DHPS"/>
    <property type="match status" value="1"/>
</dbReference>
<dbReference type="PROSITE" id="PS50972">
    <property type="entry name" value="PTERIN_BINDING"/>
    <property type="match status" value="1"/>
</dbReference>
<evidence type="ECO:0000256" key="4">
    <source>
        <dbReference type="ARBA" id="ARBA00012458"/>
    </source>
</evidence>
<comment type="catalytic activity">
    <reaction evidence="1">
        <text>(7,8-dihydropterin-6-yl)methyl diphosphate + 4-aminobenzoate = 7,8-dihydropteroate + diphosphate</text>
        <dbReference type="Rhea" id="RHEA:19949"/>
        <dbReference type="ChEBI" id="CHEBI:17836"/>
        <dbReference type="ChEBI" id="CHEBI:17839"/>
        <dbReference type="ChEBI" id="CHEBI:33019"/>
        <dbReference type="ChEBI" id="CHEBI:72950"/>
        <dbReference type="EC" id="2.5.1.15"/>
    </reaction>
</comment>
<name>A0ABV2T4Y3_9BACT</name>
<keyword evidence="6" id="KW-0479">Metal-binding</keyword>
<dbReference type="InterPro" id="IPR006390">
    <property type="entry name" value="DHP_synth_dom"/>
</dbReference>
<evidence type="ECO:0000259" key="9">
    <source>
        <dbReference type="PROSITE" id="PS50972"/>
    </source>
</evidence>
<organism evidence="10 11">
    <name type="scientific">Chitinophaga defluvii</name>
    <dbReference type="NCBI Taxonomy" id="3163343"/>
    <lineage>
        <taxon>Bacteria</taxon>
        <taxon>Pseudomonadati</taxon>
        <taxon>Bacteroidota</taxon>
        <taxon>Chitinophagia</taxon>
        <taxon>Chitinophagales</taxon>
        <taxon>Chitinophagaceae</taxon>
        <taxon>Chitinophaga</taxon>
    </lineage>
</organism>
<comment type="cofactor">
    <cofactor evidence="2">
        <name>Mg(2+)</name>
        <dbReference type="ChEBI" id="CHEBI:18420"/>
    </cofactor>
</comment>
<dbReference type="InterPro" id="IPR000489">
    <property type="entry name" value="Pterin-binding_dom"/>
</dbReference>